<feature type="compositionally biased region" description="Low complexity" evidence="1">
    <location>
        <begin position="601"/>
        <end position="615"/>
    </location>
</feature>
<dbReference type="EMBL" id="CYSE01000004">
    <property type="protein sequence ID" value="CUH79852.1"/>
    <property type="molecule type" value="Genomic_DNA"/>
</dbReference>
<dbReference type="Proteomes" id="UP000054935">
    <property type="component" value="Unassembled WGS sequence"/>
</dbReference>
<gene>
    <name evidence="3" type="ORF">TRN7648_02679</name>
</gene>
<sequence>MSPKDPSVLSSIRWPLRLTRLGMLAEAVTRAFWPLWSVIFAALALLMLGVQDLVAVEWVWFTGAVLLLLAGLAGVYAARRFAMPTQGDAMRRLDRSLKGNPIQAALDTQAIGASDPASLAVWKAHQERMRARMAEAAPVQPDLRVSRADPFALRYVALLMLSVAFLFGSLLRVQSVTTMGAGGPDLAQGPAWEGWMQPPTYTGLPTVYLNDITDPDLMAPEGADITLRMYGEVGALTVAEDISGQPLGPEAAQSTAQDFQVARSGTLEIQGPGGRLWNIAMIPDAAPTVQLDGDVEVTYEGQASIPFTASDDHGVVAGTARITLDLAAVDRRYGRTIDPEPQEVIEVPLPMPIAGDRRAFTEPLVGNFSLHPWANLPVKLELEVEDARGQTALTAPTAMTLPGRRFFDPVARAIIEERQALLWNRDNADAIALILRAISNRGGDLFRKEVQALRLQRLIERVESLSRFDMTDAQQAELAQALWDLALELEEGDLDDARARMERAQERLEEAMRNGATDQEIAELMQELREATQDYMRQLSREQQRQADQSPQPQDPNNTMEMSQDDIQAMMDRIQELMEQGRMEEAMEAMRQFQEMMENMQITQGQGQGQSPGEQAMEGLSETLRDQQELSDEAFRDLNQGQQQGQQPGQQPGQPQGQQPGQQPGQQGGQQQGQGQGQGDGERADGQDGQSLGDTLADRQQALRDELGRQRRNLPAQGTEGGQQAMRSLEDAEGAMDRAEDALREGNLGRAIDEQSQAMEALREGLRNLGEAMQEQAQQQRSGEQGFAQGGDPQEQRDPLGREQGTTGRTGTDEGLLQGEDVYRRAEELLDELRRRSGEAERPEAERDYLERLLDRF</sequence>
<feature type="region of interest" description="Disordered" evidence="1">
    <location>
        <begin position="539"/>
        <end position="561"/>
    </location>
</feature>
<evidence type="ECO:0000313" key="3">
    <source>
        <dbReference type="EMBL" id="CUH79852.1"/>
    </source>
</evidence>
<dbReference type="AlphaFoldDB" id="A0A0P1GEI3"/>
<feature type="compositionally biased region" description="Low complexity" evidence="1">
    <location>
        <begin position="546"/>
        <end position="556"/>
    </location>
</feature>
<dbReference type="Pfam" id="PF13779">
    <property type="entry name" value="DUF4175"/>
    <property type="match status" value="1"/>
</dbReference>
<feature type="region of interest" description="Disordered" evidence="1">
    <location>
        <begin position="601"/>
        <end position="620"/>
    </location>
</feature>
<feature type="region of interest" description="Disordered" evidence="1">
    <location>
        <begin position="640"/>
        <end position="823"/>
    </location>
</feature>
<reference evidence="3 4" key="1">
    <citation type="submission" date="2015-09" db="EMBL/GenBank/DDBJ databases">
        <authorList>
            <consortium name="Swine Surveillance"/>
        </authorList>
    </citation>
    <scope>NUCLEOTIDE SEQUENCE [LARGE SCALE GENOMIC DNA]</scope>
    <source>
        <strain evidence="3 4">CECT 7648</strain>
    </source>
</reference>
<keyword evidence="2" id="KW-0812">Transmembrane</keyword>
<feature type="compositionally biased region" description="Gly residues" evidence="1">
    <location>
        <begin position="666"/>
        <end position="679"/>
    </location>
</feature>
<dbReference type="STRING" id="441103.TRN7648_02679"/>
<keyword evidence="2" id="KW-0472">Membrane</keyword>
<dbReference type="RefSeq" id="WP_058248154.1">
    <property type="nucleotide sequence ID" value="NZ_CYSE01000004.1"/>
</dbReference>
<evidence type="ECO:0000256" key="2">
    <source>
        <dbReference type="SAM" id="Phobius"/>
    </source>
</evidence>
<feature type="transmembrane region" description="Helical" evidence="2">
    <location>
        <begin position="58"/>
        <end position="78"/>
    </location>
</feature>
<keyword evidence="4" id="KW-1185">Reference proteome</keyword>
<proteinExistence type="predicted"/>
<feature type="transmembrane region" description="Helical" evidence="2">
    <location>
        <begin position="152"/>
        <end position="171"/>
    </location>
</feature>
<feature type="compositionally biased region" description="Low complexity" evidence="1">
    <location>
        <begin position="802"/>
        <end position="815"/>
    </location>
</feature>
<feature type="compositionally biased region" description="Low complexity" evidence="1">
    <location>
        <begin position="640"/>
        <end position="665"/>
    </location>
</feature>
<accession>A0A0P1GEI3</accession>
<feature type="transmembrane region" description="Helical" evidence="2">
    <location>
        <begin position="21"/>
        <end position="46"/>
    </location>
</feature>
<protein>
    <recommendedName>
        <fullName evidence="5">ATPase involved in DNA repair</fullName>
    </recommendedName>
</protein>
<name>A0A0P1GEI3_9RHOB</name>
<feature type="compositionally biased region" description="Low complexity" evidence="1">
    <location>
        <begin position="770"/>
        <end position="786"/>
    </location>
</feature>
<evidence type="ECO:0000256" key="1">
    <source>
        <dbReference type="SAM" id="MobiDB-lite"/>
    </source>
</evidence>
<keyword evidence="2" id="KW-1133">Transmembrane helix</keyword>
<evidence type="ECO:0000313" key="4">
    <source>
        <dbReference type="Proteomes" id="UP000054935"/>
    </source>
</evidence>
<feature type="compositionally biased region" description="Basic and acidic residues" evidence="1">
    <location>
        <begin position="735"/>
        <end position="744"/>
    </location>
</feature>
<dbReference type="InterPro" id="IPR012683">
    <property type="entry name" value="CHP02302_TM"/>
</dbReference>
<evidence type="ECO:0008006" key="5">
    <source>
        <dbReference type="Google" id="ProtNLM"/>
    </source>
</evidence>
<organism evidence="3 4">
    <name type="scientific">Tropicibacter naphthalenivorans</name>
    <dbReference type="NCBI Taxonomy" id="441103"/>
    <lineage>
        <taxon>Bacteria</taxon>
        <taxon>Pseudomonadati</taxon>
        <taxon>Pseudomonadota</taxon>
        <taxon>Alphaproteobacteria</taxon>
        <taxon>Rhodobacterales</taxon>
        <taxon>Roseobacteraceae</taxon>
        <taxon>Tropicibacter</taxon>
    </lineage>
</organism>